<evidence type="ECO:0000313" key="1">
    <source>
        <dbReference type="EMBL" id="KMQ92249.1"/>
    </source>
</evidence>
<dbReference type="EMBL" id="LBMM01004344">
    <property type="protein sequence ID" value="KMQ92530.1"/>
    <property type="molecule type" value="Genomic_DNA"/>
</dbReference>
<keyword evidence="3" id="KW-1185">Reference proteome</keyword>
<accession>A0A0J7KPT6</accession>
<evidence type="ECO:0000313" key="3">
    <source>
        <dbReference type="Proteomes" id="UP000036403"/>
    </source>
</evidence>
<name>A0A0J7KPT6_LASNI</name>
<reference evidence="1 3" key="1">
    <citation type="submission" date="2015-04" db="EMBL/GenBank/DDBJ databases">
        <title>Lasius niger genome sequencing.</title>
        <authorList>
            <person name="Konorov E.A."/>
            <person name="Nikitin M.A."/>
            <person name="Kirill M.V."/>
            <person name="Chang P."/>
        </authorList>
    </citation>
    <scope>NUCLEOTIDE SEQUENCE [LARGE SCALE GENOMIC DNA]</scope>
    <source>
        <tissue evidence="1">Whole</tissue>
    </source>
</reference>
<comment type="caution">
    <text evidence="1">The sequence shown here is derived from an EMBL/GenBank/DDBJ whole genome shotgun (WGS) entry which is preliminary data.</text>
</comment>
<gene>
    <name evidence="2" type="ORF">RF55_7467</name>
    <name evidence="1" type="ORF">RF55_7792</name>
</gene>
<dbReference type="AlphaFoldDB" id="A0A0J7KPT6"/>
<proteinExistence type="predicted"/>
<sequence>MCENRAILRRSAMGNNLESIVLDKARQVTAADEQITTSEQLEELDIEEQLIEEVSRREILFNYNLPIVQRNRMAIAEQWNEISMALNSMALIDCYQN</sequence>
<dbReference type="Proteomes" id="UP000036403">
    <property type="component" value="Unassembled WGS sequence"/>
</dbReference>
<protein>
    <submittedName>
        <fullName evidence="1">Bicarbonate transporter</fullName>
    </submittedName>
</protein>
<evidence type="ECO:0000313" key="2">
    <source>
        <dbReference type="EMBL" id="KMQ92530.1"/>
    </source>
</evidence>
<organism evidence="1 3">
    <name type="scientific">Lasius niger</name>
    <name type="common">Black garden ant</name>
    <dbReference type="NCBI Taxonomy" id="67767"/>
    <lineage>
        <taxon>Eukaryota</taxon>
        <taxon>Metazoa</taxon>
        <taxon>Ecdysozoa</taxon>
        <taxon>Arthropoda</taxon>
        <taxon>Hexapoda</taxon>
        <taxon>Insecta</taxon>
        <taxon>Pterygota</taxon>
        <taxon>Neoptera</taxon>
        <taxon>Endopterygota</taxon>
        <taxon>Hymenoptera</taxon>
        <taxon>Apocrita</taxon>
        <taxon>Aculeata</taxon>
        <taxon>Formicoidea</taxon>
        <taxon>Formicidae</taxon>
        <taxon>Formicinae</taxon>
        <taxon>Lasius</taxon>
        <taxon>Lasius</taxon>
    </lineage>
</organism>
<dbReference type="PaxDb" id="67767-A0A0J7KPT6"/>
<dbReference type="EMBL" id="LBMM01004603">
    <property type="protein sequence ID" value="KMQ92249.1"/>
    <property type="molecule type" value="Genomic_DNA"/>
</dbReference>